<name>A0A813ES99_POLGL</name>
<reference evidence="3" key="1">
    <citation type="submission" date="2021-02" db="EMBL/GenBank/DDBJ databases">
        <authorList>
            <person name="Dougan E. K."/>
            <person name="Rhodes N."/>
            <person name="Thang M."/>
            <person name="Chan C."/>
        </authorList>
    </citation>
    <scope>NUCLEOTIDE SEQUENCE</scope>
</reference>
<comment type="caution">
    <text evidence="3">The sequence shown here is derived from an EMBL/GenBank/DDBJ whole genome shotgun (WGS) entry which is preliminary data.</text>
</comment>
<sequence>MCVFCRAAACKVAGLGTQNEDSQSTGEEVERQLELVQKAMEGARRRHRQSIASAVCDAAALAPCREEVSAKPLPGQNLAPERVKQIIAQHYGQHRQRATAAGSSVLVGAVSTAAVANGDDAWADESKTCSGPSLSEKTADSEPESEKEASQAEPPDAGRLPFPTKLFSQEQSEEALIPGRPEPEPAPAPTHFLSGPPGLWVSACPKTLACPRSSSGGWREALRAQGTSILDSAAPLPAAPQQLQHHKLQPYQRQLQYQKQQQQYQKQQQQYQKQQQQQQYQHQQQQYQHQQQQYQKQQQQKQEMLLILQQKMIEQQLGSQEKKQHEPKEVMDKNKTVVAPMKVDIRHHLCLDYTSGTARHPAHHPLRLPAKKQLNFAEELGLDPLMVLKLKASAPCKKLASAWLLGAEPLFEGFEVSL</sequence>
<dbReference type="Proteomes" id="UP000654075">
    <property type="component" value="Unassembled WGS sequence"/>
</dbReference>
<organism evidence="3 4">
    <name type="scientific">Polarella glacialis</name>
    <name type="common">Dinoflagellate</name>
    <dbReference type="NCBI Taxonomy" id="89957"/>
    <lineage>
        <taxon>Eukaryota</taxon>
        <taxon>Sar</taxon>
        <taxon>Alveolata</taxon>
        <taxon>Dinophyceae</taxon>
        <taxon>Suessiales</taxon>
        <taxon>Suessiaceae</taxon>
        <taxon>Polarella</taxon>
    </lineage>
</organism>
<evidence type="ECO:0000256" key="1">
    <source>
        <dbReference type="SAM" id="Coils"/>
    </source>
</evidence>
<feature type="region of interest" description="Disordered" evidence="2">
    <location>
        <begin position="122"/>
        <end position="194"/>
    </location>
</feature>
<feature type="coiled-coil region" evidence="1">
    <location>
        <begin position="254"/>
        <end position="300"/>
    </location>
</feature>
<evidence type="ECO:0000313" key="4">
    <source>
        <dbReference type="Proteomes" id="UP000654075"/>
    </source>
</evidence>
<proteinExistence type="predicted"/>
<evidence type="ECO:0000313" key="3">
    <source>
        <dbReference type="EMBL" id="CAE8601909.1"/>
    </source>
</evidence>
<accession>A0A813ES99</accession>
<protein>
    <submittedName>
        <fullName evidence="3">Uncharacterized protein</fullName>
    </submittedName>
</protein>
<feature type="compositionally biased region" description="Basic and acidic residues" evidence="2">
    <location>
        <begin position="137"/>
        <end position="150"/>
    </location>
</feature>
<keyword evidence="4" id="KW-1185">Reference proteome</keyword>
<evidence type="ECO:0000256" key="2">
    <source>
        <dbReference type="SAM" id="MobiDB-lite"/>
    </source>
</evidence>
<dbReference type="EMBL" id="CAJNNV010013652">
    <property type="protein sequence ID" value="CAE8601909.1"/>
    <property type="molecule type" value="Genomic_DNA"/>
</dbReference>
<gene>
    <name evidence="3" type="ORF">PGLA1383_LOCUS20174</name>
</gene>
<keyword evidence="1" id="KW-0175">Coiled coil</keyword>
<dbReference type="AlphaFoldDB" id="A0A813ES99"/>